<dbReference type="HOGENOM" id="CLU_013776_0_0_10"/>
<evidence type="ECO:0000313" key="8">
    <source>
        <dbReference type="EMBL" id="AFL81456.1"/>
    </source>
</evidence>
<dbReference type="Proteomes" id="UP000006049">
    <property type="component" value="Chromosome"/>
</dbReference>
<keyword evidence="2 7" id="KW-0031">Aminopeptidase</keyword>
<dbReference type="AlphaFoldDB" id="I3YWT8"/>
<reference evidence="8 9" key="1">
    <citation type="submission" date="2012-06" db="EMBL/GenBank/DDBJ databases">
        <title>The complete genome of Aequorivita sublithincola DSM 14238.</title>
        <authorList>
            <consortium name="US DOE Joint Genome Institute (JGI-PGF)"/>
            <person name="Lucas S."/>
            <person name="Copeland A."/>
            <person name="Lapidus A."/>
            <person name="Goodwin L."/>
            <person name="Pitluck S."/>
            <person name="Peters L."/>
            <person name="Munk A.C.C."/>
            <person name="Kyrpides N."/>
            <person name="Mavromatis K."/>
            <person name="Pagani I."/>
            <person name="Ivanova N."/>
            <person name="Ovchinnikova G."/>
            <person name="Zeytun A."/>
            <person name="Detter J.C."/>
            <person name="Han C."/>
            <person name="Land M."/>
            <person name="Hauser L."/>
            <person name="Markowitz V."/>
            <person name="Cheng J.-F."/>
            <person name="Hugenholtz P."/>
            <person name="Woyke T."/>
            <person name="Wu D."/>
            <person name="Tindall B."/>
            <person name="Faehnrich R."/>
            <person name="Brambilla E."/>
            <person name="Klenk H.-P."/>
            <person name="Eisen J.A."/>
        </authorList>
    </citation>
    <scope>NUCLEOTIDE SEQUENCE [LARGE SCALE GENOMIC DNA]</scope>
    <source>
        <strain evidence="9">DSM 14238 / LMG 21431 / ACAM 643 / 9-3</strain>
    </source>
</reference>
<dbReference type="InterPro" id="IPR019500">
    <property type="entry name" value="Pep_S46"/>
</dbReference>
<keyword evidence="5 7" id="KW-0378">Hydrolase</keyword>
<evidence type="ECO:0000256" key="4">
    <source>
        <dbReference type="ARBA" id="ARBA00022729"/>
    </source>
</evidence>
<evidence type="ECO:0000256" key="7">
    <source>
        <dbReference type="RuleBase" id="RU366067"/>
    </source>
</evidence>
<accession>I3YWT8</accession>
<evidence type="ECO:0000256" key="1">
    <source>
        <dbReference type="ARBA" id="ARBA00010491"/>
    </source>
</evidence>
<keyword evidence="9" id="KW-1185">Reference proteome</keyword>
<dbReference type="PATRIC" id="fig|746697.3.peg.2023"/>
<dbReference type="EC" id="3.4.14.-" evidence="7"/>
<keyword evidence="6 7" id="KW-0720">Serine protease</keyword>
<keyword evidence="4" id="KW-0732">Signal</keyword>
<gene>
    <name evidence="8" type="ordered locus">Aeqsu_1985</name>
</gene>
<dbReference type="EMBL" id="CP003280">
    <property type="protein sequence ID" value="AFL81456.1"/>
    <property type="molecule type" value="Genomic_DNA"/>
</dbReference>
<evidence type="ECO:0000256" key="6">
    <source>
        <dbReference type="ARBA" id="ARBA00022825"/>
    </source>
</evidence>
<dbReference type="PANTHER" id="PTHR38469:SF1">
    <property type="entry name" value="PERIPLASMIC PEPTIDASE SUBFAMILY S1B"/>
    <property type="match status" value="1"/>
</dbReference>
<dbReference type="MEROPS" id="S46.002"/>
<dbReference type="GO" id="GO:0070009">
    <property type="term" value="F:serine-type aminopeptidase activity"/>
    <property type="evidence" value="ECO:0007669"/>
    <property type="project" value="UniProtKB-UniRule"/>
</dbReference>
<protein>
    <recommendedName>
        <fullName evidence="7">Dipeptidyl-peptidase</fullName>
        <ecNumber evidence="7">3.4.14.-</ecNumber>
    </recommendedName>
</protein>
<organism evidence="8 9">
    <name type="scientific">Aequorivita sublithincola (strain DSM 14238 / LMG 21431 / ACAM 643 / 9-3)</name>
    <dbReference type="NCBI Taxonomy" id="746697"/>
    <lineage>
        <taxon>Bacteria</taxon>
        <taxon>Pseudomonadati</taxon>
        <taxon>Bacteroidota</taxon>
        <taxon>Flavobacteriia</taxon>
        <taxon>Flavobacteriales</taxon>
        <taxon>Flavobacteriaceae</taxon>
        <taxon>Aequorivita</taxon>
    </lineage>
</organism>
<evidence type="ECO:0000313" key="9">
    <source>
        <dbReference type="Proteomes" id="UP000006049"/>
    </source>
</evidence>
<dbReference type="InterPro" id="IPR009003">
    <property type="entry name" value="Peptidase_S1_PA"/>
</dbReference>
<dbReference type="GO" id="GO:0006508">
    <property type="term" value="P:proteolysis"/>
    <property type="evidence" value="ECO:0007669"/>
    <property type="project" value="UniProtKB-KW"/>
</dbReference>
<dbReference type="PANTHER" id="PTHR38469">
    <property type="entry name" value="PERIPLASMIC PEPTIDASE SUBFAMILY S1B"/>
    <property type="match status" value="1"/>
</dbReference>
<evidence type="ECO:0000256" key="3">
    <source>
        <dbReference type="ARBA" id="ARBA00022670"/>
    </source>
</evidence>
<evidence type="ECO:0000256" key="2">
    <source>
        <dbReference type="ARBA" id="ARBA00022438"/>
    </source>
</evidence>
<dbReference type="GO" id="GO:0008239">
    <property type="term" value="F:dipeptidyl-peptidase activity"/>
    <property type="evidence" value="ECO:0007669"/>
    <property type="project" value="UniProtKB-UniRule"/>
</dbReference>
<evidence type="ECO:0000256" key="5">
    <source>
        <dbReference type="ARBA" id="ARBA00022801"/>
    </source>
</evidence>
<dbReference type="Pfam" id="PF10459">
    <property type="entry name" value="Peptidase_S46"/>
    <property type="match status" value="1"/>
</dbReference>
<comment type="function">
    <text evidence="7">Catalyzes the removal of dipeptides from the N-terminus of oligopeptides.</text>
</comment>
<dbReference type="eggNOG" id="COG4717">
    <property type="taxonomic scope" value="Bacteria"/>
</dbReference>
<keyword evidence="3 7" id="KW-0645">Protease</keyword>
<dbReference type="KEGG" id="asl:Aeqsu_1985"/>
<proteinExistence type="inferred from homology"/>
<dbReference type="SUPFAM" id="SSF50494">
    <property type="entry name" value="Trypsin-like serine proteases"/>
    <property type="match status" value="1"/>
</dbReference>
<name>I3YWT8_AEQSU</name>
<dbReference type="GO" id="GO:0043171">
    <property type="term" value="P:peptide catabolic process"/>
    <property type="evidence" value="ECO:0007669"/>
    <property type="project" value="UniProtKB-UniRule"/>
</dbReference>
<comment type="similarity">
    <text evidence="1 7">Belongs to the peptidase S46 family.</text>
</comment>
<sequence>MVSRRIVILQIIIRKSSIMKTLRLLFIFLSVPLFAQQGGMWIPSLLEGMNESEMTNLGMKMTAKDIYDVNNASLKDAVPHFNGGCTSEVISNQGLLLTNHHCGYSQIQSHSSLENDYLEDGFWAMNLKEELPNPGVTATFIVKIEDVTTKIMDGITAAMSEAEKQKKIEQNIANVTQTSPKEAYQENRVRTFYEGNQYMLFVVETYKDIRLVGAPPSSIGKFGSDTDNWIWPRHTGDFSLFRIYADKNNRPAEYSKDNVPFTPKHFLPISLDGVAENDFTLVFGFPGTTDEYLPSIAIEQVINTINPARIAIRDAALAIQDKYMRADPQIKIQYASKFARIANYWKKWRGETLGLTKSNAVGIKKQQETALTSEINKKGKQQEYGQILPQFEKHYTEIEPYSLAREYYVETVLRNVELLRIAYQTYQLKQAYENRGAQSFEDRRNNLIERAESHYKDYSKQVDEEVFEALIALYVKNVQPQFLPDFFKNLNAQSLTNSVYKKSAFVDFASLKNLLEGDAETVMAKLNNDPGFQVVSDMADAYNEKVAPKYEELKLSISGLERDYMKALLELSPKDARIFPNANSTLRVTYGKVAGYSPADAVYYEPVTHLEGVMQKYIPGDYEFDVPQKLIDLYKAKDYGQYGENGKMPINFIGTNHTTGGNSGSPAIDAYGNLIGLNFDRVWEGTMSDYYYDPALSRNIMVDIRYVLFIMDKYAGATNLIKELKLVHPKKEIGKSKKKKKKK</sequence>